<protein>
    <recommendedName>
        <fullName evidence="4">Increased loss of mitochondrial DNA protein 1</fullName>
    </recommendedName>
</protein>
<name>A0A3N4KRM8_9PEZI</name>
<dbReference type="PANTHER" id="PTHR28029">
    <property type="entry name" value="PROTEIN ILM1"/>
    <property type="match status" value="1"/>
</dbReference>
<organism evidence="2 3">
    <name type="scientific">Morchella conica CCBAS932</name>
    <dbReference type="NCBI Taxonomy" id="1392247"/>
    <lineage>
        <taxon>Eukaryota</taxon>
        <taxon>Fungi</taxon>
        <taxon>Dikarya</taxon>
        <taxon>Ascomycota</taxon>
        <taxon>Pezizomycotina</taxon>
        <taxon>Pezizomycetes</taxon>
        <taxon>Pezizales</taxon>
        <taxon>Morchellaceae</taxon>
        <taxon>Morchella</taxon>
    </lineage>
</organism>
<keyword evidence="1" id="KW-0472">Membrane</keyword>
<feature type="transmembrane region" description="Helical" evidence="1">
    <location>
        <begin position="93"/>
        <end position="111"/>
    </location>
</feature>
<dbReference type="OrthoDB" id="5299849at2759"/>
<dbReference type="InterPro" id="IPR018815">
    <property type="entry name" value="Incr_loss_mito_DNA_1"/>
</dbReference>
<dbReference type="Proteomes" id="UP000277580">
    <property type="component" value="Unassembled WGS sequence"/>
</dbReference>
<evidence type="ECO:0000313" key="3">
    <source>
        <dbReference type="Proteomes" id="UP000277580"/>
    </source>
</evidence>
<dbReference type="Pfam" id="PF10311">
    <property type="entry name" value="Ilm1"/>
    <property type="match status" value="1"/>
</dbReference>
<feature type="transmembrane region" description="Helical" evidence="1">
    <location>
        <begin position="58"/>
        <end position="81"/>
    </location>
</feature>
<reference evidence="2 3" key="1">
    <citation type="journal article" date="2018" name="Nat. Ecol. Evol.">
        <title>Pezizomycetes genomes reveal the molecular basis of ectomycorrhizal truffle lifestyle.</title>
        <authorList>
            <person name="Murat C."/>
            <person name="Payen T."/>
            <person name="Noel B."/>
            <person name="Kuo A."/>
            <person name="Morin E."/>
            <person name="Chen J."/>
            <person name="Kohler A."/>
            <person name="Krizsan K."/>
            <person name="Balestrini R."/>
            <person name="Da Silva C."/>
            <person name="Montanini B."/>
            <person name="Hainaut M."/>
            <person name="Levati E."/>
            <person name="Barry K.W."/>
            <person name="Belfiori B."/>
            <person name="Cichocki N."/>
            <person name="Clum A."/>
            <person name="Dockter R.B."/>
            <person name="Fauchery L."/>
            <person name="Guy J."/>
            <person name="Iotti M."/>
            <person name="Le Tacon F."/>
            <person name="Lindquist E.A."/>
            <person name="Lipzen A."/>
            <person name="Malagnac F."/>
            <person name="Mello A."/>
            <person name="Molinier V."/>
            <person name="Miyauchi S."/>
            <person name="Poulain J."/>
            <person name="Riccioni C."/>
            <person name="Rubini A."/>
            <person name="Sitrit Y."/>
            <person name="Splivallo R."/>
            <person name="Traeger S."/>
            <person name="Wang M."/>
            <person name="Zifcakova L."/>
            <person name="Wipf D."/>
            <person name="Zambonelli A."/>
            <person name="Paolocci F."/>
            <person name="Nowrousian M."/>
            <person name="Ottonello S."/>
            <person name="Baldrian P."/>
            <person name="Spatafora J.W."/>
            <person name="Henrissat B."/>
            <person name="Nagy L.G."/>
            <person name="Aury J.M."/>
            <person name="Wincker P."/>
            <person name="Grigoriev I.V."/>
            <person name="Bonfante P."/>
            <person name="Martin F.M."/>
        </authorList>
    </citation>
    <scope>NUCLEOTIDE SEQUENCE [LARGE SCALE GENOMIC DNA]</scope>
    <source>
        <strain evidence="2 3">CCBAS932</strain>
    </source>
</reference>
<keyword evidence="1" id="KW-1133">Transmembrane helix</keyword>
<keyword evidence="3" id="KW-1185">Reference proteome</keyword>
<gene>
    <name evidence="2" type="ORF">P167DRAFT_175250</name>
</gene>
<evidence type="ECO:0008006" key="4">
    <source>
        <dbReference type="Google" id="ProtNLM"/>
    </source>
</evidence>
<evidence type="ECO:0000313" key="2">
    <source>
        <dbReference type="EMBL" id="RPB12059.1"/>
    </source>
</evidence>
<dbReference type="EMBL" id="ML119131">
    <property type="protein sequence ID" value="RPB12059.1"/>
    <property type="molecule type" value="Genomic_DNA"/>
</dbReference>
<dbReference type="AlphaFoldDB" id="A0A3N4KRM8"/>
<sequence length="177" mass="20121">MAIFSGYTLIRLLTAAHIFLGTLLILTPKRLTEQPIIFLLGEAVGLSQPTESFYDNPLASSVLGLMFILSGLSDLFAVSSMEEVSRGYWDAQSPVRMTFFACVTGYTYIFRPGRGNTAASHPLKNSLVFTWAFIEVLAWFWIYQQLREERRGAQERIEKRRRMHAKLMAGEVDDFGR</sequence>
<evidence type="ECO:0000256" key="1">
    <source>
        <dbReference type="SAM" id="Phobius"/>
    </source>
</evidence>
<dbReference type="InParanoid" id="A0A3N4KRM8"/>
<dbReference type="FunCoup" id="A0A3N4KRM8">
    <property type="interactions" value="26"/>
</dbReference>
<dbReference type="PANTHER" id="PTHR28029:SF1">
    <property type="entry name" value="PROTEIN ILM1"/>
    <property type="match status" value="1"/>
</dbReference>
<keyword evidence="1" id="KW-0812">Transmembrane</keyword>
<feature type="transmembrane region" description="Helical" evidence="1">
    <location>
        <begin position="7"/>
        <end position="26"/>
    </location>
</feature>
<proteinExistence type="predicted"/>
<accession>A0A3N4KRM8</accession>
<feature type="transmembrane region" description="Helical" evidence="1">
    <location>
        <begin position="123"/>
        <end position="142"/>
    </location>
</feature>